<evidence type="ECO:0000256" key="2">
    <source>
        <dbReference type="ARBA" id="ARBA00022598"/>
    </source>
</evidence>
<comment type="similarity">
    <text evidence="1">Belongs to the ATP-dependent AMP-binding enzyme family.</text>
</comment>
<dbReference type="InterPro" id="IPR045851">
    <property type="entry name" value="AMP-bd_C_sf"/>
</dbReference>
<evidence type="ECO:0000259" key="4">
    <source>
        <dbReference type="Pfam" id="PF13193"/>
    </source>
</evidence>
<sequence length="575" mass="63011">MTTTVPPHVSKIEDYLARLRDLRSEIWPLEVPREVIYPLGQITITEHIRRWARVRGDHAAVVWHGRTVTYAELDRLSDRVAAHLAHRGLGPGDRVAVMMPNLPQFLVTFFGILKAGCVHVPINPMFRRLEVRYEIEDTGARLAFVLDDLIEEFAAGAEDTSITEVVATSVRDFLPESEPLPPGAQDGVPPAPGAVRFLDVIGRDDLPVPDDPGDLDALAALNYTGGTTGMPKGCEHTQRDMLYTAATGGVQGTAITQDSVFLLYLPVFWIAGEDGFLVPLTAGATLVLQYRYDADETARAIDRHQATSFVGTVDNVIEVMEAAQRLGTSLASLEQVTSMSFVTKLSAQVRERWAAESGSSAVLRESSYGMTEDHTMDTFTRGLEAIDLAGRPGFVGIPMPGTDVAIVDFLTEELMPIGEEGQIIVRAPSLMRGYYGKPEATADTLRDGWLFTGDSGLIDERGCLHYLGRRKEMLKVNGMSVFPSELEFQLSQHPDITAVGVVGQTDHSKGEVPLAFVELRDGVELSPDDIRDWSRQNMAPYKVPLVRVLPEIPLAPTGKVLKRELERLASSPSEG</sequence>
<evidence type="ECO:0000256" key="1">
    <source>
        <dbReference type="ARBA" id="ARBA00006432"/>
    </source>
</evidence>
<dbReference type="Pfam" id="PF13193">
    <property type="entry name" value="AMP-binding_C"/>
    <property type="match status" value="1"/>
</dbReference>
<dbReference type="InterPro" id="IPR025110">
    <property type="entry name" value="AMP-bd_C"/>
</dbReference>
<proteinExistence type="inferred from homology"/>
<dbReference type="AlphaFoldDB" id="A0A7W5A412"/>
<dbReference type="EMBL" id="JACHXG010000004">
    <property type="protein sequence ID" value="MBB3089000.1"/>
    <property type="molecule type" value="Genomic_DNA"/>
</dbReference>
<keyword evidence="6" id="KW-1185">Reference proteome</keyword>
<dbReference type="InterPro" id="IPR000873">
    <property type="entry name" value="AMP-dep_synth/lig_dom"/>
</dbReference>
<comment type="caution">
    <text evidence="5">The sequence shown here is derived from an EMBL/GenBank/DDBJ whole genome shotgun (WGS) entry which is preliminary data.</text>
</comment>
<reference evidence="5 6" key="1">
    <citation type="submission" date="2020-08" db="EMBL/GenBank/DDBJ databases">
        <title>Genomic Encyclopedia of Type Strains, Phase III (KMG-III): the genomes of soil and plant-associated and newly described type strains.</title>
        <authorList>
            <person name="Whitman W."/>
        </authorList>
    </citation>
    <scope>NUCLEOTIDE SEQUENCE [LARGE SCALE GENOMIC DNA]</scope>
    <source>
        <strain evidence="5 6">CECT 3302</strain>
    </source>
</reference>
<evidence type="ECO:0000313" key="6">
    <source>
        <dbReference type="Proteomes" id="UP000577707"/>
    </source>
</evidence>
<accession>A0A7W5A412</accession>
<feature type="domain" description="AMP-dependent synthetase/ligase" evidence="3">
    <location>
        <begin position="49"/>
        <end position="435"/>
    </location>
</feature>
<feature type="domain" description="AMP-binding enzyme C-terminal" evidence="4">
    <location>
        <begin position="485"/>
        <end position="559"/>
    </location>
</feature>
<dbReference type="Gene3D" id="3.40.50.12780">
    <property type="entry name" value="N-terminal domain of ligase-like"/>
    <property type="match status" value="1"/>
</dbReference>
<dbReference type="Proteomes" id="UP000577707">
    <property type="component" value="Unassembled WGS sequence"/>
</dbReference>
<dbReference type="SUPFAM" id="SSF56801">
    <property type="entry name" value="Acetyl-CoA synthetase-like"/>
    <property type="match status" value="1"/>
</dbReference>
<dbReference type="PANTHER" id="PTHR24096:SF149">
    <property type="entry name" value="AMP-BINDING DOMAIN-CONTAINING PROTEIN-RELATED"/>
    <property type="match status" value="1"/>
</dbReference>
<protein>
    <submittedName>
        <fullName evidence="5">Acyl-CoA synthetase (AMP-forming)/AMP-acid ligase II</fullName>
    </submittedName>
</protein>
<dbReference type="PROSITE" id="PS00455">
    <property type="entry name" value="AMP_BINDING"/>
    <property type="match status" value="1"/>
</dbReference>
<dbReference type="InterPro" id="IPR042099">
    <property type="entry name" value="ANL_N_sf"/>
</dbReference>
<dbReference type="PANTHER" id="PTHR24096">
    <property type="entry name" value="LONG-CHAIN-FATTY-ACID--COA LIGASE"/>
    <property type="match status" value="1"/>
</dbReference>
<organism evidence="5 6">
    <name type="scientific">Nocardioides albus</name>
    <dbReference type="NCBI Taxonomy" id="1841"/>
    <lineage>
        <taxon>Bacteria</taxon>
        <taxon>Bacillati</taxon>
        <taxon>Actinomycetota</taxon>
        <taxon>Actinomycetes</taxon>
        <taxon>Propionibacteriales</taxon>
        <taxon>Nocardioidaceae</taxon>
        <taxon>Nocardioides</taxon>
    </lineage>
</organism>
<gene>
    <name evidence="5" type="ORF">FHS12_001946</name>
</gene>
<keyword evidence="2 5" id="KW-0436">Ligase</keyword>
<dbReference type="Pfam" id="PF00501">
    <property type="entry name" value="AMP-binding"/>
    <property type="match status" value="1"/>
</dbReference>
<dbReference type="GO" id="GO:0016405">
    <property type="term" value="F:CoA-ligase activity"/>
    <property type="evidence" value="ECO:0007669"/>
    <property type="project" value="TreeGrafter"/>
</dbReference>
<dbReference type="Gene3D" id="3.30.300.30">
    <property type="match status" value="1"/>
</dbReference>
<name>A0A7W5A412_9ACTN</name>
<evidence type="ECO:0000313" key="5">
    <source>
        <dbReference type="EMBL" id="MBB3089000.1"/>
    </source>
</evidence>
<dbReference type="InterPro" id="IPR020845">
    <property type="entry name" value="AMP-binding_CS"/>
</dbReference>
<dbReference type="RefSeq" id="WP_183544657.1">
    <property type="nucleotide sequence ID" value="NZ_BMQT01000002.1"/>
</dbReference>
<evidence type="ECO:0000259" key="3">
    <source>
        <dbReference type="Pfam" id="PF00501"/>
    </source>
</evidence>